<dbReference type="InterPro" id="IPR024826">
    <property type="entry name" value="DNA_pol_delta/II_ssu"/>
</dbReference>
<dbReference type="OrthoDB" id="3763at2759"/>
<dbReference type="Pfam" id="PF04042">
    <property type="entry name" value="DNA_pol_E_B"/>
    <property type="match status" value="1"/>
</dbReference>
<gene>
    <name evidence="12" type="ORF">PILCRDRAFT_822185</name>
</gene>
<dbReference type="FunCoup" id="A0A0C3FNU9">
    <property type="interactions" value="370"/>
</dbReference>
<dbReference type="PANTHER" id="PTHR10416:SF0">
    <property type="entry name" value="DNA POLYMERASE DELTA SUBUNIT 2"/>
    <property type="match status" value="1"/>
</dbReference>
<reference evidence="13" key="2">
    <citation type="submission" date="2015-01" db="EMBL/GenBank/DDBJ databases">
        <title>Evolutionary Origins and Diversification of the Mycorrhizal Mutualists.</title>
        <authorList>
            <consortium name="DOE Joint Genome Institute"/>
            <consortium name="Mycorrhizal Genomics Consortium"/>
            <person name="Kohler A."/>
            <person name="Kuo A."/>
            <person name="Nagy L.G."/>
            <person name="Floudas D."/>
            <person name="Copeland A."/>
            <person name="Barry K.W."/>
            <person name="Cichocki N."/>
            <person name="Veneault-Fourrey C."/>
            <person name="LaButti K."/>
            <person name="Lindquist E.A."/>
            <person name="Lipzen A."/>
            <person name="Lundell T."/>
            <person name="Morin E."/>
            <person name="Murat C."/>
            <person name="Riley R."/>
            <person name="Ohm R."/>
            <person name="Sun H."/>
            <person name="Tunlid A."/>
            <person name="Henrissat B."/>
            <person name="Grigoriev I.V."/>
            <person name="Hibbett D.S."/>
            <person name="Martin F."/>
        </authorList>
    </citation>
    <scope>NUCLEOTIDE SEQUENCE [LARGE SCALE GENOMIC DNA]</scope>
    <source>
        <strain evidence="13">F 1598</strain>
    </source>
</reference>
<dbReference type="Gene3D" id="2.40.50.430">
    <property type="match status" value="1"/>
</dbReference>
<evidence type="ECO:0000256" key="9">
    <source>
        <dbReference type="ARBA" id="ARBA00049244"/>
    </source>
</evidence>
<evidence type="ECO:0000259" key="11">
    <source>
        <dbReference type="Pfam" id="PF18018"/>
    </source>
</evidence>
<sequence length="516" mass="56360">MSTVEPLTVPSSLPTRLTTTALPVSADKSFTIETINKSYKHQYANLYFMRLTLLRPFVEARATKRWKEVAGNPTRIPRVLEVVKSQLCWVVGTVYMDMPLKPNVLEDIARDHSIPAPPPLKKFFSQEDSVMLEDESGRIRLVGERVSNALLVTGVIVAVLGVETPNGEFEVVDLCAAGLAPQTRSNAIEGASEKMSVDDLNAASSSVSPSASDEWIAMVSGLDIGAESPSDAQIQMLVEYLTGEMIGPEAQVDPSQISRLIIAGNSFAPMGVSGEHDGETKKPRRYGYDSATFSPHPTVNFSALLLDLARTMPVHLLPGSSDPSGTILPQQPFPRAMFGAASAFSTFFCETNPTYIHITSGSEYDPQTEIKSSLISRTLLVNSGQPLNDMFKYLPSPPSTRLSLAESTLRWRHMAPTAPDTLWCHPFFAKEPFVILETPDLYVIGNQPRFQTRVVAGNPNEDGSGDKRCRVVLVPRFAETGVLVLVNLRTLGIKTLRFAVEGMTGGGEMEETEEAR</sequence>
<feature type="domain" description="DNA polymerase delta subunit OB-fold" evidence="11">
    <location>
        <begin position="42"/>
        <end position="173"/>
    </location>
</feature>
<evidence type="ECO:0000256" key="5">
    <source>
        <dbReference type="ARBA" id="ARBA00022695"/>
    </source>
</evidence>
<protein>
    <recommendedName>
        <fullName evidence="3">DNA-directed DNA polymerase</fullName>
        <ecNumber evidence="3">2.7.7.7</ecNumber>
    </recommendedName>
</protein>
<dbReference type="Pfam" id="PF18018">
    <property type="entry name" value="DNA_pol_D_N"/>
    <property type="match status" value="1"/>
</dbReference>
<keyword evidence="6" id="KW-0235">DNA replication</keyword>
<dbReference type="HOGENOM" id="CLU_021763_1_0_1"/>
<dbReference type="EMBL" id="KN833002">
    <property type="protein sequence ID" value="KIM80886.1"/>
    <property type="molecule type" value="Genomic_DNA"/>
</dbReference>
<dbReference type="FunFam" id="2.40.50.430:FF:000002">
    <property type="entry name" value="DNA polymerase delta subunit"/>
    <property type="match status" value="1"/>
</dbReference>
<comment type="catalytic activity">
    <reaction evidence="9">
        <text>DNA(n) + a 2'-deoxyribonucleoside 5'-triphosphate = DNA(n+1) + diphosphate</text>
        <dbReference type="Rhea" id="RHEA:22508"/>
        <dbReference type="Rhea" id="RHEA-COMP:17339"/>
        <dbReference type="Rhea" id="RHEA-COMP:17340"/>
        <dbReference type="ChEBI" id="CHEBI:33019"/>
        <dbReference type="ChEBI" id="CHEBI:61560"/>
        <dbReference type="ChEBI" id="CHEBI:173112"/>
        <dbReference type="EC" id="2.7.7.7"/>
    </reaction>
</comment>
<proteinExistence type="inferred from homology"/>
<evidence type="ECO:0000256" key="4">
    <source>
        <dbReference type="ARBA" id="ARBA00022679"/>
    </source>
</evidence>
<dbReference type="EC" id="2.7.7.7" evidence="3"/>
<evidence type="ECO:0000313" key="12">
    <source>
        <dbReference type="EMBL" id="KIM80886.1"/>
    </source>
</evidence>
<comment type="subcellular location">
    <subcellularLocation>
        <location evidence="1">Nucleus</location>
    </subcellularLocation>
</comment>
<accession>A0A0C3FNU9</accession>
<evidence type="ECO:0000256" key="1">
    <source>
        <dbReference type="ARBA" id="ARBA00004123"/>
    </source>
</evidence>
<dbReference type="InterPro" id="IPR040663">
    <property type="entry name" value="DNA_pol_D_N"/>
</dbReference>
<evidence type="ECO:0000256" key="7">
    <source>
        <dbReference type="ARBA" id="ARBA00022932"/>
    </source>
</evidence>
<dbReference type="GO" id="GO:0006281">
    <property type="term" value="P:DNA repair"/>
    <property type="evidence" value="ECO:0007669"/>
    <property type="project" value="UniProtKB-ARBA"/>
</dbReference>
<dbReference type="STRING" id="765440.A0A0C3FNU9"/>
<evidence type="ECO:0000256" key="3">
    <source>
        <dbReference type="ARBA" id="ARBA00012417"/>
    </source>
</evidence>
<keyword evidence="13" id="KW-1185">Reference proteome</keyword>
<keyword evidence="5" id="KW-0548">Nucleotidyltransferase</keyword>
<organism evidence="12 13">
    <name type="scientific">Piloderma croceum (strain F 1598)</name>
    <dbReference type="NCBI Taxonomy" id="765440"/>
    <lineage>
        <taxon>Eukaryota</taxon>
        <taxon>Fungi</taxon>
        <taxon>Dikarya</taxon>
        <taxon>Basidiomycota</taxon>
        <taxon>Agaricomycotina</taxon>
        <taxon>Agaricomycetes</taxon>
        <taxon>Agaricomycetidae</taxon>
        <taxon>Atheliales</taxon>
        <taxon>Atheliaceae</taxon>
        <taxon>Piloderma</taxon>
    </lineage>
</organism>
<comment type="similarity">
    <text evidence="2">Belongs to the DNA polymerase delta/II small subunit family.</text>
</comment>
<dbReference type="Proteomes" id="UP000054166">
    <property type="component" value="Unassembled WGS sequence"/>
</dbReference>
<reference evidence="12 13" key="1">
    <citation type="submission" date="2014-04" db="EMBL/GenBank/DDBJ databases">
        <authorList>
            <consortium name="DOE Joint Genome Institute"/>
            <person name="Kuo A."/>
            <person name="Tarkka M."/>
            <person name="Buscot F."/>
            <person name="Kohler A."/>
            <person name="Nagy L.G."/>
            <person name="Floudas D."/>
            <person name="Copeland A."/>
            <person name="Barry K.W."/>
            <person name="Cichocki N."/>
            <person name="Veneault-Fourrey C."/>
            <person name="LaButti K."/>
            <person name="Lindquist E.A."/>
            <person name="Lipzen A."/>
            <person name="Lundell T."/>
            <person name="Morin E."/>
            <person name="Murat C."/>
            <person name="Sun H."/>
            <person name="Tunlid A."/>
            <person name="Henrissat B."/>
            <person name="Grigoriev I.V."/>
            <person name="Hibbett D.S."/>
            <person name="Martin F."/>
            <person name="Nordberg H.P."/>
            <person name="Cantor M.N."/>
            <person name="Hua S.X."/>
        </authorList>
    </citation>
    <scope>NUCLEOTIDE SEQUENCE [LARGE SCALE GENOMIC DNA]</scope>
    <source>
        <strain evidence="12 13">F 1598</strain>
    </source>
</reference>
<evidence type="ECO:0000256" key="6">
    <source>
        <dbReference type="ARBA" id="ARBA00022705"/>
    </source>
</evidence>
<evidence type="ECO:0000259" key="10">
    <source>
        <dbReference type="Pfam" id="PF04042"/>
    </source>
</evidence>
<dbReference type="AlphaFoldDB" id="A0A0C3FNU9"/>
<dbReference type="GO" id="GO:0003887">
    <property type="term" value="F:DNA-directed DNA polymerase activity"/>
    <property type="evidence" value="ECO:0007669"/>
    <property type="project" value="UniProtKB-KW"/>
</dbReference>
<evidence type="ECO:0000256" key="8">
    <source>
        <dbReference type="ARBA" id="ARBA00023242"/>
    </source>
</evidence>
<dbReference type="InParanoid" id="A0A0C3FNU9"/>
<keyword evidence="8" id="KW-0539">Nucleus</keyword>
<dbReference type="GO" id="GO:0043625">
    <property type="term" value="C:delta DNA polymerase complex"/>
    <property type="evidence" value="ECO:0007669"/>
    <property type="project" value="TreeGrafter"/>
</dbReference>
<keyword evidence="7" id="KW-0239">DNA-directed DNA polymerase</keyword>
<dbReference type="GO" id="GO:0006273">
    <property type="term" value="P:lagging strand elongation"/>
    <property type="evidence" value="ECO:0007669"/>
    <property type="project" value="UniProtKB-ARBA"/>
</dbReference>
<dbReference type="PANTHER" id="PTHR10416">
    <property type="entry name" value="DNA POLYMERASE DELTA SUBUNIT 2"/>
    <property type="match status" value="1"/>
</dbReference>
<keyword evidence="4" id="KW-0808">Transferase</keyword>
<evidence type="ECO:0000256" key="2">
    <source>
        <dbReference type="ARBA" id="ARBA00006035"/>
    </source>
</evidence>
<dbReference type="InterPro" id="IPR007185">
    <property type="entry name" value="DNA_pol_a/d/e_bsu"/>
</dbReference>
<name>A0A0C3FNU9_PILCF</name>
<feature type="domain" description="DNA polymerase alpha/delta/epsilon subunit B" evidence="10">
    <location>
        <begin position="216"/>
        <end position="451"/>
    </location>
</feature>
<dbReference type="GO" id="GO:0003677">
    <property type="term" value="F:DNA binding"/>
    <property type="evidence" value="ECO:0007669"/>
    <property type="project" value="InterPro"/>
</dbReference>
<evidence type="ECO:0000313" key="13">
    <source>
        <dbReference type="Proteomes" id="UP000054166"/>
    </source>
</evidence>
<dbReference type="Gene3D" id="3.60.21.50">
    <property type="match status" value="1"/>
</dbReference>